<evidence type="ECO:0000313" key="3">
    <source>
        <dbReference type="Proteomes" id="UP001530293"/>
    </source>
</evidence>
<protein>
    <submittedName>
        <fullName evidence="2">Uncharacterized protein</fullName>
    </submittedName>
</protein>
<dbReference type="EMBL" id="JALLBG020000303">
    <property type="protein sequence ID" value="KAL3756463.1"/>
    <property type="molecule type" value="Genomic_DNA"/>
</dbReference>
<evidence type="ECO:0000256" key="1">
    <source>
        <dbReference type="SAM" id="MobiDB-lite"/>
    </source>
</evidence>
<comment type="caution">
    <text evidence="2">The sequence shown here is derived from an EMBL/GenBank/DDBJ whole genome shotgun (WGS) entry which is preliminary data.</text>
</comment>
<name>A0ABD3LYB1_9STRA</name>
<sequence length="398" mass="42937">MEPFNHFNSIIAIHRIIVSSRSTRPPPAPYIMSTRIAALEKFINCSTDGGIGIGASSIGGGRATAAAALDNNIAASVEAPTIDVASEEFACAPTDGDLTSDKASSAPPRKKQRICVFPGCTKSVKAQGHCQAHGAIIKRCKAPGCASQAQGSHKGYCKRHWRDVFAPEKKRKNASTKKKTKKEEAKTTCEPIGSSVFDHIIPASFAWKADGISGRKSLNKEDGGVGDGKRGIPKRKGAENQTELIPILQHFVENEYQEAGWHRLDEHLARGISPPKSLSVQFEPWENQLALMEMALIAGTDTKHLTHQQVTKIISHAWGREKGNLKLLIGKHCSRRGDVNRKKRFDAGTGKSAKKRTLDSTLQDVPVHQLLGDSRGALKMSAATSVGESAREGTSAEV</sequence>
<keyword evidence="3" id="KW-1185">Reference proteome</keyword>
<evidence type="ECO:0000313" key="2">
    <source>
        <dbReference type="EMBL" id="KAL3756463.1"/>
    </source>
</evidence>
<gene>
    <name evidence="2" type="ORF">ACHAWU_009857</name>
</gene>
<dbReference type="PANTHER" id="PTHR31827:SF1">
    <property type="entry name" value="EMB|CAB89363.1"/>
    <property type="match status" value="1"/>
</dbReference>
<reference evidence="2 3" key="1">
    <citation type="submission" date="2024-10" db="EMBL/GenBank/DDBJ databases">
        <title>Updated reference genomes for cyclostephanoid diatoms.</title>
        <authorList>
            <person name="Roberts W.R."/>
            <person name="Alverson A.J."/>
        </authorList>
    </citation>
    <scope>NUCLEOTIDE SEQUENCE [LARGE SCALE GENOMIC DNA]</scope>
    <source>
        <strain evidence="2 3">AJA232-27</strain>
    </source>
</reference>
<dbReference type="PANTHER" id="PTHR31827">
    <property type="entry name" value="EMB|CAB89363.1"/>
    <property type="match status" value="1"/>
</dbReference>
<feature type="region of interest" description="Disordered" evidence="1">
    <location>
        <begin position="340"/>
        <end position="359"/>
    </location>
</feature>
<dbReference type="AlphaFoldDB" id="A0ABD3LYB1"/>
<feature type="region of interest" description="Disordered" evidence="1">
    <location>
        <begin position="216"/>
        <end position="238"/>
    </location>
</feature>
<accession>A0ABD3LYB1</accession>
<organism evidence="2 3">
    <name type="scientific">Discostella pseudostelligera</name>
    <dbReference type="NCBI Taxonomy" id="259834"/>
    <lineage>
        <taxon>Eukaryota</taxon>
        <taxon>Sar</taxon>
        <taxon>Stramenopiles</taxon>
        <taxon>Ochrophyta</taxon>
        <taxon>Bacillariophyta</taxon>
        <taxon>Coscinodiscophyceae</taxon>
        <taxon>Thalassiosirophycidae</taxon>
        <taxon>Stephanodiscales</taxon>
        <taxon>Stephanodiscaceae</taxon>
        <taxon>Discostella</taxon>
    </lineage>
</organism>
<dbReference type="Proteomes" id="UP001530293">
    <property type="component" value="Unassembled WGS sequence"/>
</dbReference>
<feature type="compositionally biased region" description="Basic and acidic residues" evidence="1">
    <location>
        <begin position="218"/>
        <end position="230"/>
    </location>
</feature>
<proteinExistence type="predicted"/>